<feature type="transmembrane region" description="Helical" evidence="1">
    <location>
        <begin position="253"/>
        <end position="272"/>
    </location>
</feature>
<name>A0AAJ1UP88_9BIFI</name>
<sequence>MIYAIVFILSLLFAFGAEQFQTGKKPFFCFFAFCSVLTLSILNGIRDYSIGTDIGVYGKKIFVDASQSHSFTEYMRQCKRIGMTEYGYAILNYIVGFFTSNPHVFFFLLGLLVNGIFFGCCVKLCNTASLTFTWATYLLIFYPTTLNLLRQSVALSIIFIAILEMLEKRLLESLIWIVIAYSFHHSAIIGLWPLVFVYLFNKIKKESRKNTIIIVFLTISALIPTVILKLNSFGLLNDKYSQYVSLGDGSGSMTNAVLVRLPFIILSLFYLVQDRKKNNDENKILWTLVLAESTLLPLQLISPSLFRIALYLGIFKIPGYASLIKHCRFSRSLLYSVYAAYLLFYFMYMTVIGGSNQIYPFVVANDLF</sequence>
<organism evidence="2 3">
    <name type="scientific">Bifidobacterium catenulatum subsp. kashiwanohense</name>
    <dbReference type="NCBI Taxonomy" id="630129"/>
    <lineage>
        <taxon>Bacteria</taxon>
        <taxon>Bacillati</taxon>
        <taxon>Actinomycetota</taxon>
        <taxon>Actinomycetes</taxon>
        <taxon>Bifidobacteriales</taxon>
        <taxon>Bifidobacteriaceae</taxon>
        <taxon>Bifidobacterium</taxon>
    </lineage>
</organism>
<proteinExistence type="predicted"/>
<protein>
    <submittedName>
        <fullName evidence="2">EpsG family protein</fullName>
    </submittedName>
</protein>
<reference evidence="2" key="2">
    <citation type="submission" date="2023-04" db="EMBL/GenBank/DDBJ databases">
        <authorList>
            <person name="Orihara K."/>
        </authorList>
    </citation>
    <scope>NUCLEOTIDE SEQUENCE</scope>
    <source>
        <strain evidence="2">YIT 13057</strain>
    </source>
</reference>
<feature type="transmembrane region" description="Helical" evidence="1">
    <location>
        <begin position="137"/>
        <end position="162"/>
    </location>
</feature>
<feature type="transmembrane region" description="Helical" evidence="1">
    <location>
        <begin position="336"/>
        <end position="359"/>
    </location>
</feature>
<dbReference type="Proteomes" id="UP001157379">
    <property type="component" value="Unassembled WGS sequence"/>
</dbReference>
<feature type="transmembrane region" description="Helical" evidence="1">
    <location>
        <begin position="212"/>
        <end position="233"/>
    </location>
</feature>
<evidence type="ECO:0000313" key="3">
    <source>
        <dbReference type="Proteomes" id="UP001157379"/>
    </source>
</evidence>
<dbReference type="Pfam" id="PF14897">
    <property type="entry name" value="EpsG"/>
    <property type="match status" value="1"/>
</dbReference>
<dbReference type="EMBL" id="JAOPMD010000036">
    <property type="protein sequence ID" value="MDH7900669.1"/>
    <property type="molecule type" value="Genomic_DNA"/>
</dbReference>
<keyword evidence="1" id="KW-0812">Transmembrane</keyword>
<feature type="transmembrane region" description="Helical" evidence="1">
    <location>
        <begin position="104"/>
        <end position="125"/>
    </location>
</feature>
<feature type="transmembrane region" description="Helical" evidence="1">
    <location>
        <begin position="26"/>
        <end position="45"/>
    </location>
</feature>
<dbReference type="InterPro" id="IPR049458">
    <property type="entry name" value="EpsG-like"/>
</dbReference>
<accession>A0AAJ1UP88</accession>
<gene>
    <name evidence="2" type="ORF">OB936_10820</name>
</gene>
<feature type="transmembrane region" description="Helical" evidence="1">
    <location>
        <begin position="284"/>
        <end position="302"/>
    </location>
</feature>
<feature type="transmembrane region" description="Helical" evidence="1">
    <location>
        <begin position="308"/>
        <end position="324"/>
    </location>
</feature>
<dbReference type="RefSeq" id="WP_281108864.1">
    <property type="nucleotide sequence ID" value="NZ_JAOPMD010000036.1"/>
</dbReference>
<feature type="transmembrane region" description="Helical" evidence="1">
    <location>
        <begin position="81"/>
        <end position="98"/>
    </location>
</feature>
<dbReference type="AlphaFoldDB" id="A0AAJ1UP88"/>
<feature type="transmembrane region" description="Helical" evidence="1">
    <location>
        <begin position="174"/>
        <end position="200"/>
    </location>
</feature>
<keyword evidence="1" id="KW-1133">Transmembrane helix</keyword>
<keyword evidence="1" id="KW-0472">Membrane</keyword>
<reference evidence="2" key="1">
    <citation type="journal article" date="2023" name="Gut Microbes">
        <title>Characterization of Bifidobacterium kashiwanohense that utilizes both milk- and plant-derived oligosaccharides.</title>
        <authorList>
            <person name="Orihara K."/>
            <person name="Yahagi K."/>
            <person name="Saito Y."/>
            <person name="Watanabe Y."/>
            <person name="Sasai T."/>
            <person name="Hara T."/>
            <person name="Tsukuda N."/>
            <person name="Oki K."/>
            <person name="Fujimoto J."/>
            <person name="Matsuki T."/>
        </authorList>
    </citation>
    <scope>NUCLEOTIDE SEQUENCE</scope>
    <source>
        <strain evidence="2">YIT 13057</strain>
    </source>
</reference>
<evidence type="ECO:0000313" key="2">
    <source>
        <dbReference type="EMBL" id="MDH7900669.1"/>
    </source>
</evidence>
<comment type="caution">
    <text evidence="2">The sequence shown here is derived from an EMBL/GenBank/DDBJ whole genome shotgun (WGS) entry which is preliminary data.</text>
</comment>
<evidence type="ECO:0000256" key="1">
    <source>
        <dbReference type="SAM" id="Phobius"/>
    </source>
</evidence>